<keyword evidence="3" id="KW-1185">Reference proteome</keyword>
<name>A0A835YXB5_9STRA</name>
<comment type="caution">
    <text evidence="2">The sequence shown here is derived from an EMBL/GenBank/DDBJ whole genome shotgun (WGS) entry which is preliminary data.</text>
</comment>
<dbReference type="AlphaFoldDB" id="A0A835YXB5"/>
<reference evidence="2" key="1">
    <citation type="submission" date="2021-02" db="EMBL/GenBank/DDBJ databases">
        <title>First Annotated Genome of the Yellow-green Alga Tribonema minus.</title>
        <authorList>
            <person name="Mahan K.M."/>
        </authorList>
    </citation>
    <scope>NUCLEOTIDE SEQUENCE</scope>
    <source>
        <strain evidence="2">UTEX B ZZ1240</strain>
    </source>
</reference>
<feature type="chain" id="PRO_5032746158" evidence="1">
    <location>
        <begin position="21"/>
        <end position="115"/>
    </location>
</feature>
<evidence type="ECO:0000313" key="3">
    <source>
        <dbReference type="Proteomes" id="UP000664859"/>
    </source>
</evidence>
<dbReference type="EMBL" id="JAFCMP010000223">
    <property type="protein sequence ID" value="KAG5183166.1"/>
    <property type="molecule type" value="Genomic_DNA"/>
</dbReference>
<sequence>MMKLVAVVIALACCLLSSSAFMAGTASVARGVRRATAAPIRMAEDNPQGEEYIEKAKAWAKENSHLSDEEIEQGLNEGRHNVEAGLGSAAHVRKEGQEWAEDKVKEVLAALERNH</sequence>
<dbReference type="Proteomes" id="UP000664859">
    <property type="component" value="Unassembled WGS sequence"/>
</dbReference>
<gene>
    <name evidence="2" type="ORF">JKP88DRAFT_54672</name>
</gene>
<keyword evidence="1" id="KW-0732">Signal</keyword>
<organism evidence="2 3">
    <name type="scientific">Tribonema minus</name>
    <dbReference type="NCBI Taxonomy" id="303371"/>
    <lineage>
        <taxon>Eukaryota</taxon>
        <taxon>Sar</taxon>
        <taxon>Stramenopiles</taxon>
        <taxon>Ochrophyta</taxon>
        <taxon>PX clade</taxon>
        <taxon>Xanthophyceae</taxon>
        <taxon>Tribonematales</taxon>
        <taxon>Tribonemataceae</taxon>
        <taxon>Tribonema</taxon>
    </lineage>
</organism>
<evidence type="ECO:0000256" key="1">
    <source>
        <dbReference type="SAM" id="SignalP"/>
    </source>
</evidence>
<feature type="signal peptide" evidence="1">
    <location>
        <begin position="1"/>
        <end position="20"/>
    </location>
</feature>
<protein>
    <submittedName>
        <fullName evidence="2">Uncharacterized protein</fullName>
    </submittedName>
</protein>
<proteinExistence type="predicted"/>
<accession>A0A835YXB5</accession>
<evidence type="ECO:0000313" key="2">
    <source>
        <dbReference type="EMBL" id="KAG5183166.1"/>
    </source>
</evidence>